<dbReference type="EMBL" id="UHIV01000004">
    <property type="protein sequence ID" value="SUP59373.1"/>
    <property type="molecule type" value="Genomic_DNA"/>
</dbReference>
<dbReference type="AlphaFoldDB" id="A0A380P2D7"/>
<dbReference type="STRING" id="1629.IV50_GL000370"/>
<evidence type="ECO:0000313" key="1">
    <source>
        <dbReference type="EMBL" id="SUP59373.1"/>
    </source>
</evidence>
<sequence>MLLLDFKLSVVGMPLDRPLFMHDGPNQIAPVMLAGVDIDTVFLK</sequence>
<proteinExistence type="predicted"/>
<protein>
    <submittedName>
        <fullName evidence="1">Uncharacterized protein</fullName>
    </submittedName>
</protein>
<accession>A0A380P2D7</accession>
<name>A0A380P2D7_WEIVI</name>
<organism evidence="1 2">
    <name type="scientific">Weissella viridescens</name>
    <name type="common">Lactobacillus viridescens</name>
    <dbReference type="NCBI Taxonomy" id="1629"/>
    <lineage>
        <taxon>Bacteria</taxon>
        <taxon>Bacillati</taxon>
        <taxon>Bacillota</taxon>
        <taxon>Bacilli</taxon>
        <taxon>Lactobacillales</taxon>
        <taxon>Lactobacillaceae</taxon>
        <taxon>Weissella</taxon>
    </lineage>
</organism>
<evidence type="ECO:0000313" key="2">
    <source>
        <dbReference type="Proteomes" id="UP000254621"/>
    </source>
</evidence>
<dbReference type="Proteomes" id="UP000254621">
    <property type="component" value="Unassembled WGS sequence"/>
</dbReference>
<reference evidence="1 2" key="1">
    <citation type="submission" date="2018-06" db="EMBL/GenBank/DDBJ databases">
        <authorList>
            <consortium name="Pathogen Informatics"/>
            <person name="Doyle S."/>
        </authorList>
    </citation>
    <scope>NUCLEOTIDE SEQUENCE [LARGE SCALE GENOMIC DNA]</scope>
    <source>
        <strain evidence="1 2">NCTC13645</strain>
    </source>
</reference>
<gene>
    <name evidence="1" type="ORF">NCTC13645_01628</name>
</gene>